<accession>A0AA40ATF9</accession>
<sequence length="190" mass="20429">MESLPELTKFPTRHPASCASLSLPLVDLLDAVLPPPPRVTLSIGSGPGLLEALLLFHHPHRASANPVSLYGVEVDTPGCAAPVNRFLPEPNVAVVPGTWAVAREAAAEAAEGLLFVYPRQPALMRTYLLRRANVHVAVWIGPKCDLDEFTAPLREWGIEDVNFGGRFPVLVEEGEAAVVFRRRGLSAAAS</sequence>
<dbReference type="AlphaFoldDB" id="A0AA40ATF9"/>
<dbReference type="RefSeq" id="XP_060297543.1">
    <property type="nucleotide sequence ID" value="XM_060443668.1"/>
</dbReference>
<reference evidence="1" key="1">
    <citation type="submission" date="2023-06" db="EMBL/GenBank/DDBJ databases">
        <title>Genome-scale phylogeny and comparative genomics of the fungal order Sordariales.</title>
        <authorList>
            <consortium name="Lawrence Berkeley National Laboratory"/>
            <person name="Hensen N."/>
            <person name="Bonometti L."/>
            <person name="Westerberg I."/>
            <person name="Brannstrom I.O."/>
            <person name="Guillou S."/>
            <person name="Cros-Aarteil S."/>
            <person name="Calhoun S."/>
            <person name="Haridas S."/>
            <person name="Kuo A."/>
            <person name="Mondo S."/>
            <person name="Pangilinan J."/>
            <person name="Riley R."/>
            <person name="LaButti K."/>
            <person name="Andreopoulos B."/>
            <person name="Lipzen A."/>
            <person name="Chen C."/>
            <person name="Yanf M."/>
            <person name="Daum C."/>
            <person name="Ng V."/>
            <person name="Clum A."/>
            <person name="Steindorff A."/>
            <person name="Ohm R."/>
            <person name="Martin F."/>
            <person name="Silar P."/>
            <person name="Natvig D."/>
            <person name="Lalanne C."/>
            <person name="Gautier V."/>
            <person name="Ament-velasquez S.L."/>
            <person name="Kruys A."/>
            <person name="Hutchinson M.I."/>
            <person name="Powell A.J."/>
            <person name="Barry K."/>
            <person name="Miller A.N."/>
            <person name="Grigoriev I.V."/>
            <person name="Debuchy R."/>
            <person name="Gladieux P."/>
            <person name="Thoren M.H."/>
            <person name="Johannesson H."/>
        </authorList>
    </citation>
    <scope>NUCLEOTIDE SEQUENCE</scope>
    <source>
        <strain evidence="1">SMH2392-1A</strain>
    </source>
</reference>
<name>A0AA40ATF9_9PEZI</name>
<organism evidence="1 2">
    <name type="scientific">Lasiosphaeria miniovina</name>
    <dbReference type="NCBI Taxonomy" id="1954250"/>
    <lineage>
        <taxon>Eukaryota</taxon>
        <taxon>Fungi</taxon>
        <taxon>Dikarya</taxon>
        <taxon>Ascomycota</taxon>
        <taxon>Pezizomycotina</taxon>
        <taxon>Sordariomycetes</taxon>
        <taxon>Sordariomycetidae</taxon>
        <taxon>Sordariales</taxon>
        <taxon>Lasiosphaeriaceae</taxon>
        <taxon>Lasiosphaeria</taxon>
    </lineage>
</organism>
<protein>
    <submittedName>
        <fullName evidence="1">Uncharacterized protein</fullName>
    </submittedName>
</protein>
<dbReference type="Proteomes" id="UP001172101">
    <property type="component" value="Unassembled WGS sequence"/>
</dbReference>
<proteinExistence type="predicted"/>
<gene>
    <name evidence="1" type="ORF">B0T26DRAFT_739120</name>
</gene>
<dbReference type="GeneID" id="85326938"/>
<comment type="caution">
    <text evidence="1">The sequence shown here is derived from an EMBL/GenBank/DDBJ whole genome shotgun (WGS) entry which is preliminary data.</text>
</comment>
<evidence type="ECO:0000313" key="1">
    <source>
        <dbReference type="EMBL" id="KAK0721619.1"/>
    </source>
</evidence>
<keyword evidence="2" id="KW-1185">Reference proteome</keyword>
<dbReference type="EMBL" id="JAUIRO010000003">
    <property type="protein sequence ID" value="KAK0721619.1"/>
    <property type="molecule type" value="Genomic_DNA"/>
</dbReference>
<evidence type="ECO:0000313" key="2">
    <source>
        <dbReference type="Proteomes" id="UP001172101"/>
    </source>
</evidence>